<dbReference type="Pfam" id="PF00775">
    <property type="entry name" value="Dioxygenase_C"/>
    <property type="match status" value="1"/>
</dbReference>
<dbReference type="GO" id="GO:0016702">
    <property type="term" value="F:oxidoreductase activity, acting on single donors with incorporation of molecular oxygen, incorporation of two atoms of oxygen"/>
    <property type="evidence" value="ECO:0007669"/>
    <property type="project" value="InterPro"/>
</dbReference>
<dbReference type="AlphaFoldDB" id="A0A167H8Z8"/>
<dbReference type="Proteomes" id="UP000076830">
    <property type="component" value="Chromosome"/>
</dbReference>
<feature type="signal peptide" evidence="4">
    <location>
        <begin position="1"/>
        <end position="28"/>
    </location>
</feature>
<keyword evidence="7" id="KW-1185">Reference proteome</keyword>
<keyword evidence="3" id="KW-0560">Oxidoreductase</keyword>
<evidence type="ECO:0000313" key="6">
    <source>
        <dbReference type="EMBL" id="ANB19496.1"/>
    </source>
</evidence>
<comment type="similarity">
    <text evidence="1">Belongs to the intradiol ring-cleavage dioxygenase family.</text>
</comment>
<evidence type="ECO:0000259" key="5">
    <source>
        <dbReference type="Pfam" id="PF00775"/>
    </source>
</evidence>
<dbReference type="OrthoDB" id="9805815at2"/>
<evidence type="ECO:0000256" key="2">
    <source>
        <dbReference type="ARBA" id="ARBA00022964"/>
    </source>
</evidence>
<feature type="domain" description="Intradiol ring-cleavage dioxygenases" evidence="5">
    <location>
        <begin position="56"/>
        <end position="169"/>
    </location>
</feature>
<keyword evidence="4" id="KW-0732">Signal</keyword>
<keyword evidence="2 6" id="KW-0223">Dioxygenase</keyword>
<evidence type="ECO:0000256" key="3">
    <source>
        <dbReference type="ARBA" id="ARBA00023002"/>
    </source>
</evidence>
<dbReference type="Gene3D" id="2.60.130.10">
    <property type="entry name" value="Aromatic compound dioxygenase"/>
    <property type="match status" value="1"/>
</dbReference>
<feature type="chain" id="PRO_5007887474" evidence="4">
    <location>
        <begin position="29"/>
        <end position="214"/>
    </location>
</feature>
<evidence type="ECO:0000256" key="1">
    <source>
        <dbReference type="ARBA" id="ARBA00007825"/>
    </source>
</evidence>
<dbReference type="PROSITE" id="PS51318">
    <property type="entry name" value="TAT"/>
    <property type="match status" value="1"/>
</dbReference>
<dbReference type="RefSeq" id="WP_067650423.1">
    <property type="nucleotide sequence ID" value="NZ_CP015249.1"/>
</dbReference>
<dbReference type="PANTHER" id="PTHR33711">
    <property type="entry name" value="DIOXYGENASE, PUTATIVE (AFU_ORTHOLOGUE AFUA_2G02910)-RELATED"/>
    <property type="match status" value="1"/>
</dbReference>
<dbReference type="InterPro" id="IPR050770">
    <property type="entry name" value="Intradiol_RC_Dioxygenase"/>
</dbReference>
<gene>
    <name evidence="6" type="ORF">I596_3508</name>
</gene>
<dbReference type="InterPro" id="IPR006311">
    <property type="entry name" value="TAT_signal"/>
</dbReference>
<dbReference type="InterPro" id="IPR015889">
    <property type="entry name" value="Intradiol_dOase_core"/>
</dbReference>
<reference evidence="6 7" key="1">
    <citation type="submission" date="2016-04" db="EMBL/GenBank/DDBJ databases">
        <title>Complete genome sequence of Dokdonella koreensis DS-123T.</title>
        <authorList>
            <person name="Kim J.F."/>
            <person name="Lee H."/>
            <person name="Kwak M.-J."/>
        </authorList>
    </citation>
    <scope>NUCLEOTIDE SEQUENCE [LARGE SCALE GENOMIC DNA]</scope>
    <source>
        <strain evidence="6 7">DS-123</strain>
    </source>
</reference>
<dbReference type="SUPFAM" id="SSF49482">
    <property type="entry name" value="Aromatic compound dioxygenase"/>
    <property type="match status" value="1"/>
</dbReference>
<dbReference type="KEGG" id="dko:I596_3508"/>
<name>A0A167H8Z8_9GAMM</name>
<evidence type="ECO:0000313" key="7">
    <source>
        <dbReference type="Proteomes" id="UP000076830"/>
    </source>
</evidence>
<sequence>MNRRTLVKTVAAGIAGLLVAGASRSGWAAATLGGPCDSCEAIDDGQPTTLDATAVLAGTAEPGERLVVEGRILHRVGAMPAAGVVLYLWQTDAAGHYRTAPGQRGAAARHGVLRGWLRTGSDGRYRIETIRPASYPGQTMPAHIHAVVREPGRPYYYIDDFVFDDDPLLTAAERRHAEGRGGSGILSLQHEDGRWHGRRDIRLGLRIPGHPEDA</sequence>
<organism evidence="6 7">
    <name type="scientific">Dokdonella koreensis DS-123</name>
    <dbReference type="NCBI Taxonomy" id="1300342"/>
    <lineage>
        <taxon>Bacteria</taxon>
        <taxon>Pseudomonadati</taxon>
        <taxon>Pseudomonadota</taxon>
        <taxon>Gammaproteobacteria</taxon>
        <taxon>Lysobacterales</taxon>
        <taxon>Rhodanobacteraceae</taxon>
        <taxon>Dokdonella</taxon>
    </lineage>
</organism>
<accession>A0A167H8Z8</accession>
<protein>
    <submittedName>
        <fullName evidence="6">Intradiol ring-cleavage dioxygenase</fullName>
    </submittedName>
</protein>
<evidence type="ECO:0000256" key="4">
    <source>
        <dbReference type="SAM" id="SignalP"/>
    </source>
</evidence>
<dbReference type="GO" id="GO:0008199">
    <property type="term" value="F:ferric iron binding"/>
    <property type="evidence" value="ECO:0007669"/>
    <property type="project" value="InterPro"/>
</dbReference>
<dbReference type="STRING" id="1300342.I596_3508"/>
<dbReference type="PANTHER" id="PTHR33711:SF10">
    <property type="entry name" value="INTRADIOL RING-CLEAVAGE DIOXYGENASES DOMAIN-CONTAINING PROTEIN"/>
    <property type="match status" value="1"/>
</dbReference>
<dbReference type="InterPro" id="IPR000627">
    <property type="entry name" value="Intradiol_dOase_C"/>
</dbReference>
<proteinExistence type="inferred from homology"/>
<dbReference type="EMBL" id="CP015249">
    <property type="protein sequence ID" value="ANB19496.1"/>
    <property type="molecule type" value="Genomic_DNA"/>
</dbReference>